<dbReference type="EMBL" id="QEFB01000005">
    <property type="protein sequence ID" value="PWC07381.1"/>
    <property type="molecule type" value="Genomic_DNA"/>
</dbReference>
<dbReference type="Proteomes" id="UP000244962">
    <property type="component" value="Unassembled WGS sequence"/>
</dbReference>
<feature type="chain" id="PRO_5015415427" description="FMN-binding domain-containing protein" evidence="2">
    <location>
        <begin position="33"/>
        <end position="144"/>
    </location>
</feature>
<accession>A0A2U1TES0</accession>
<gene>
    <name evidence="3" type="ORF">DF223_07105</name>
</gene>
<protein>
    <recommendedName>
        <fullName evidence="5">FMN-binding domain-containing protein</fullName>
    </recommendedName>
</protein>
<organism evidence="3 4">
    <name type="scientific">Mycetocola zhujimingii</name>
    <dbReference type="NCBI Taxonomy" id="2079792"/>
    <lineage>
        <taxon>Bacteria</taxon>
        <taxon>Bacillati</taxon>
        <taxon>Actinomycetota</taxon>
        <taxon>Actinomycetes</taxon>
        <taxon>Micrococcales</taxon>
        <taxon>Microbacteriaceae</taxon>
        <taxon>Mycetocola</taxon>
    </lineage>
</organism>
<evidence type="ECO:0000313" key="4">
    <source>
        <dbReference type="Proteomes" id="UP000244962"/>
    </source>
</evidence>
<dbReference type="RefSeq" id="WP_108962687.1">
    <property type="nucleotide sequence ID" value="NZ_QEFB01000005.1"/>
</dbReference>
<comment type="caution">
    <text evidence="3">The sequence shown here is derived from an EMBL/GenBank/DDBJ whole genome shotgun (WGS) entry which is preliminary data.</text>
</comment>
<sequence length="144" mass="14378">MQTSTRSRTAAALAGLAVIGGLAGCSAPAGQAANDEGNTPSAPESGAEYTDGEYTATGDYTSPGGEETVTVTLSLEDSVVTALDVTGSGNTPNGKKFQGEFIDNISDIVVGQRIDELKVSKVAGSSLTSGGFNAAIDEIKGDAD</sequence>
<keyword evidence="2" id="KW-0732">Signal</keyword>
<reference evidence="4" key="1">
    <citation type="submission" date="2018-04" db="EMBL/GenBank/DDBJ databases">
        <authorList>
            <person name="Liu S."/>
            <person name="Wang Z."/>
            <person name="Li J."/>
        </authorList>
    </citation>
    <scope>NUCLEOTIDE SEQUENCE [LARGE SCALE GENOMIC DNA]</scope>
    <source>
        <strain evidence="4">622</strain>
    </source>
</reference>
<evidence type="ECO:0000313" key="3">
    <source>
        <dbReference type="EMBL" id="PWC07381.1"/>
    </source>
</evidence>
<evidence type="ECO:0000256" key="1">
    <source>
        <dbReference type="SAM" id="MobiDB-lite"/>
    </source>
</evidence>
<name>A0A2U1TES0_9MICO</name>
<evidence type="ECO:0000256" key="2">
    <source>
        <dbReference type="SAM" id="SignalP"/>
    </source>
</evidence>
<dbReference type="AlphaFoldDB" id="A0A2U1TES0"/>
<feature type="region of interest" description="Disordered" evidence="1">
    <location>
        <begin position="27"/>
        <end position="66"/>
    </location>
</feature>
<feature type="signal peptide" evidence="2">
    <location>
        <begin position="1"/>
        <end position="32"/>
    </location>
</feature>
<dbReference type="PROSITE" id="PS51257">
    <property type="entry name" value="PROKAR_LIPOPROTEIN"/>
    <property type="match status" value="1"/>
</dbReference>
<proteinExistence type="predicted"/>
<evidence type="ECO:0008006" key="5">
    <source>
        <dbReference type="Google" id="ProtNLM"/>
    </source>
</evidence>
<keyword evidence="4" id="KW-1185">Reference proteome</keyword>